<organism evidence="2 3">
    <name type="scientific">Actinacidiphila acidipaludis</name>
    <dbReference type="NCBI Taxonomy" id="2873382"/>
    <lineage>
        <taxon>Bacteria</taxon>
        <taxon>Bacillati</taxon>
        <taxon>Actinomycetota</taxon>
        <taxon>Actinomycetes</taxon>
        <taxon>Kitasatosporales</taxon>
        <taxon>Streptomycetaceae</taxon>
        <taxon>Actinacidiphila</taxon>
    </lineage>
</organism>
<evidence type="ECO:0000313" key="3">
    <source>
        <dbReference type="Proteomes" id="UP000778578"/>
    </source>
</evidence>
<evidence type="ECO:0000313" key="2">
    <source>
        <dbReference type="EMBL" id="MBY8880628.1"/>
    </source>
</evidence>
<name>A0ABS7QBV2_9ACTN</name>
<dbReference type="Pfam" id="PF16157">
    <property type="entry name" value="DUF4865"/>
    <property type="match status" value="1"/>
</dbReference>
<comment type="caution">
    <text evidence="2">The sequence shown here is derived from an EMBL/GenBank/DDBJ whole genome shotgun (WGS) entry which is preliminary data.</text>
</comment>
<sequence>MHAMNYRITLPADYDMGIIHQRVATRGGLLDTFPGLGLKAYLVRERGTDGSPVNEYAPFYLWNTSEGMNAFLRGAGFRSLAADFGRPAVEHWTGLAFAQGPAVDGAPRAASRTTRPIDPADDPATVIETEVEALTERTAAPGVHSAALAVDPRHWELVRFTLWQDAAPPEEHTDRYRVLHLSRPELGSLTAGRQW</sequence>
<dbReference type="EMBL" id="JAINZZ010000034">
    <property type="protein sequence ID" value="MBY8880628.1"/>
    <property type="molecule type" value="Genomic_DNA"/>
</dbReference>
<proteinExistence type="predicted"/>
<feature type="region of interest" description="Disordered" evidence="1">
    <location>
        <begin position="103"/>
        <end position="122"/>
    </location>
</feature>
<evidence type="ECO:0000256" key="1">
    <source>
        <dbReference type="SAM" id="MobiDB-lite"/>
    </source>
</evidence>
<dbReference type="RefSeq" id="WP_222965839.1">
    <property type="nucleotide sequence ID" value="NZ_JAINZZ010000034.1"/>
</dbReference>
<protein>
    <submittedName>
        <fullName evidence="2">DUF4865 family protein</fullName>
    </submittedName>
</protein>
<accession>A0ABS7QBV2</accession>
<reference evidence="2 3" key="1">
    <citation type="submission" date="2021-08" db="EMBL/GenBank/DDBJ databases">
        <title>WGS of actinomycetes from Thailand.</title>
        <authorList>
            <person name="Thawai C."/>
        </authorList>
    </citation>
    <scope>NUCLEOTIDE SEQUENCE [LARGE SCALE GENOMIC DNA]</scope>
    <source>
        <strain evidence="2 3">PLK6-54</strain>
    </source>
</reference>
<keyword evidence="3" id="KW-1185">Reference proteome</keyword>
<dbReference type="InterPro" id="IPR032349">
    <property type="entry name" value="DUF4865"/>
</dbReference>
<gene>
    <name evidence="2" type="ORF">K7862_23755</name>
</gene>
<dbReference type="Proteomes" id="UP000778578">
    <property type="component" value="Unassembled WGS sequence"/>
</dbReference>